<keyword evidence="5 10" id="KW-0159">Chromosome partition</keyword>
<dbReference type="InterPro" id="IPR004107">
    <property type="entry name" value="Integrase_SAM-like_N"/>
</dbReference>
<keyword evidence="7 10" id="KW-0238">DNA-binding</keyword>
<evidence type="ECO:0000313" key="15">
    <source>
        <dbReference type="Proteomes" id="UP000234384"/>
    </source>
</evidence>
<evidence type="ECO:0000256" key="8">
    <source>
        <dbReference type="ARBA" id="ARBA00023172"/>
    </source>
</evidence>
<reference evidence="14 15" key="1">
    <citation type="submission" date="2017-12" db="EMBL/GenBank/DDBJ databases">
        <title>Phylogenetic diversity of female urinary microbiome.</title>
        <authorList>
            <person name="Thomas-White K."/>
            <person name="Wolfe A.J."/>
        </authorList>
    </citation>
    <scope>NUCLEOTIDE SEQUENCE [LARGE SCALE GENOMIC DNA]</scope>
    <source>
        <strain evidence="14 15">UMB0898</strain>
    </source>
</reference>
<dbReference type="InterPro" id="IPR023009">
    <property type="entry name" value="Tyrosine_recombinase_XerC/XerD"/>
</dbReference>
<organism evidence="14 15">
    <name type="scientific">Falseniella ignava</name>
    <dbReference type="NCBI Taxonomy" id="137730"/>
    <lineage>
        <taxon>Bacteria</taxon>
        <taxon>Bacillati</taxon>
        <taxon>Bacillota</taxon>
        <taxon>Bacilli</taxon>
        <taxon>Lactobacillales</taxon>
        <taxon>Aerococcaceae</taxon>
        <taxon>Falseniella</taxon>
    </lineage>
</organism>
<dbReference type="GO" id="GO:0007059">
    <property type="term" value="P:chromosome segregation"/>
    <property type="evidence" value="ECO:0007669"/>
    <property type="project" value="UniProtKB-UniRule"/>
</dbReference>
<comment type="similarity">
    <text evidence="2 10">Belongs to the 'phage' integrase family. XerC subfamily.</text>
</comment>
<keyword evidence="6 10" id="KW-0229">DNA integration</keyword>
<feature type="active site" evidence="10">
    <location>
        <position position="244"/>
    </location>
</feature>
<dbReference type="HAMAP" id="MF_01808">
    <property type="entry name" value="Recomb_XerC_XerD"/>
    <property type="match status" value="1"/>
</dbReference>
<evidence type="ECO:0000259" key="12">
    <source>
        <dbReference type="PROSITE" id="PS51898"/>
    </source>
</evidence>
<feature type="active site" description="O-(3'-phospho-DNA)-tyrosine intermediate" evidence="10">
    <location>
        <position position="276"/>
    </location>
</feature>
<evidence type="ECO:0000256" key="10">
    <source>
        <dbReference type="HAMAP-Rule" id="MF_01808"/>
    </source>
</evidence>
<keyword evidence="3 10" id="KW-0963">Cytoplasm</keyword>
<keyword evidence="9 10" id="KW-0131">Cell cycle</keyword>
<dbReference type="GO" id="GO:0051301">
    <property type="term" value="P:cell division"/>
    <property type="evidence" value="ECO:0007669"/>
    <property type="project" value="UniProtKB-UniRule"/>
</dbReference>
<dbReference type="InterPro" id="IPR011010">
    <property type="entry name" value="DNA_brk_join_enz"/>
</dbReference>
<dbReference type="Pfam" id="PF00589">
    <property type="entry name" value="Phage_integrase"/>
    <property type="match status" value="1"/>
</dbReference>
<dbReference type="GO" id="GO:0003677">
    <property type="term" value="F:DNA binding"/>
    <property type="evidence" value="ECO:0007669"/>
    <property type="project" value="UniProtKB-UniRule"/>
</dbReference>
<evidence type="ECO:0000256" key="2">
    <source>
        <dbReference type="ARBA" id="ARBA00006657"/>
    </source>
</evidence>
<feature type="active site" evidence="10">
    <location>
        <position position="171"/>
    </location>
</feature>
<dbReference type="InterPro" id="IPR010998">
    <property type="entry name" value="Integrase_recombinase_N"/>
</dbReference>
<dbReference type="InterPro" id="IPR013762">
    <property type="entry name" value="Integrase-like_cat_sf"/>
</dbReference>
<dbReference type="PROSITE" id="PS51898">
    <property type="entry name" value="TYR_RECOMBINASE"/>
    <property type="match status" value="1"/>
</dbReference>
<evidence type="ECO:0000256" key="7">
    <source>
        <dbReference type="ARBA" id="ARBA00023125"/>
    </source>
</evidence>
<gene>
    <name evidence="10 14" type="primary">xerC</name>
    <name evidence="14" type="ORF">CYJ57_04145</name>
</gene>
<dbReference type="RefSeq" id="WP_101954189.1">
    <property type="nucleotide sequence ID" value="NZ_PKHE01000008.1"/>
</dbReference>
<dbReference type="EMBL" id="PKHE01000008">
    <property type="protein sequence ID" value="PKY89137.1"/>
    <property type="molecule type" value="Genomic_DNA"/>
</dbReference>
<dbReference type="PANTHER" id="PTHR30349">
    <property type="entry name" value="PHAGE INTEGRASE-RELATED"/>
    <property type="match status" value="1"/>
</dbReference>
<feature type="active site" evidence="10">
    <location>
        <position position="147"/>
    </location>
</feature>
<dbReference type="CDD" id="cd00798">
    <property type="entry name" value="INT_XerDC_C"/>
    <property type="match status" value="1"/>
</dbReference>
<comment type="caution">
    <text evidence="14">The sequence shown here is derived from an EMBL/GenBank/DDBJ whole genome shotgun (WGS) entry which is preliminary data.</text>
</comment>
<dbReference type="Proteomes" id="UP000234384">
    <property type="component" value="Unassembled WGS sequence"/>
</dbReference>
<sequence length="302" mass="34897">MHQTIDLFIQYLINERRYSPETARAYDNDLKEFADFIESTGETHYDAITYQDIRYFIGHLSERNLSRRTIARKLSSLRAFYKYLTRMGWIESNPMNLVQYSVKENVLPDFFYEDELNQLLDAVAHSTSPQQPLQRAVLETLYATGMRVSELSNLTLDQVEFDWGIIRVIGKGDKERIVPLGDIASEALQTYIHGMRQETNIQQLPNVFVSVTGKVLSPTTIRKLLDTIVEESGLNLSIHPHKLRHSLATHLLNNGADLRSVQELLGHEDLSSTQIYTHVTKDKLRQQYLNVFPRANRQSKEE</sequence>
<dbReference type="InterPro" id="IPR011931">
    <property type="entry name" value="Recomb_XerC"/>
</dbReference>
<dbReference type="OrthoDB" id="9801717at2"/>
<dbReference type="Gene3D" id="1.10.150.130">
    <property type="match status" value="1"/>
</dbReference>
<evidence type="ECO:0000313" key="14">
    <source>
        <dbReference type="EMBL" id="PKY89137.1"/>
    </source>
</evidence>
<feature type="active site" evidence="10">
    <location>
        <position position="241"/>
    </location>
</feature>
<dbReference type="NCBIfam" id="TIGR02224">
    <property type="entry name" value="recomb_XerC"/>
    <property type="match status" value="1"/>
</dbReference>
<feature type="domain" description="Tyr recombinase" evidence="12">
    <location>
        <begin position="106"/>
        <end position="289"/>
    </location>
</feature>
<comment type="function">
    <text evidence="10">Site-specific tyrosine recombinase, which acts by catalyzing the cutting and rejoining of the recombining DNA molecules. The XerC-XerD complex is essential to convert dimers of the bacterial chromosome into monomers to permit their segregation at cell division. It also contributes to the segregational stability of plasmids.</text>
</comment>
<dbReference type="PANTHER" id="PTHR30349:SF77">
    <property type="entry name" value="TYROSINE RECOMBINASE XERC"/>
    <property type="match status" value="1"/>
</dbReference>
<evidence type="ECO:0000256" key="11">
    <source>
        <dbReference type="NCBIfam" id="TIGR02224"/>
    </source>
</evidence>
<accession>A0A2I1K0K9</accession>
<dbReference type="GO" id="GO:0005737">
    <property type="term" value="C:cytoplasm"/>
    <property type="evidence" value="ECO:0007669"/>
    <property type="project" value="UniProtKB-SubCell"/>
</dbReference>
<dbReference type="GO" id="GO:0009037">
    <property type="term" value="F:tyrosine-based site-specific recombinase activity"/>
    <property type="evidence" value="ECO:0007669"/>
    <property type="project" value="UniProtKB-UniRule"/>
</dbReference>
<protein>
    <recommendedName>
        <fullName evidence="10 11">Tyrosine recombinase XerC</fullName>
    </recommendedName>
</protein>
<evidence type="ECO:0000256" key="4">
    <source>
        <dbReference type="ARBA" id="ARBA00022618"/>
    </source>
</evidence>
<evidence type="ECO:0000256" key="1">
    <source>
        <dbReference type="ARBA" id="ARBA00004496"/>
    </source>
</evidence>
<dbReference type="Gene3D" id="1.10.443.10">
    <property type="entry name" value="Intergrase catalytic core"/>
    <property type="match status" value="1"/>
</dbReference>
<evidence type="ECO:0000259" key="13">
    <source>
        <dbReference type="PROSITE" id="PS51900"/>
    </source>
</evidence>
<evidence type="ECO:0000256" key="3">
    <source>
        <dbReference type="ARBA" id="ARBA00022490"/>
    </source>
</evidence>
<keyword evidence="4 10" id="KW-0132">Cell division</keyword>
<proteinExistence type="inferred from homology"/>
<evidence type="ECO:0000256" key="6">
    <source>
        <dbReference type="ARBA" id="ARBA00022908"/>
    </source>
</evidence>
<comment type="subunit">
    <text evidence="10">Forms a cyclic heterotetrameric complex composed of two molecules of XerC and two molecules of XerD.</text>
</comment>
<dbReference type="SUPFAM" id="SSF56349">
    <property type="entry name" value="DNA breaking-rejoining enzymes"/>
    <property type="match status" value="1"/>
</dbReference>
<comment type="subcellular location">
    <subcellularLocation>
        <location evidence="1 10">Cytoplasm</location>
    </subcellularLocation>
</comment>
<feature type="domain" description="Core-binding (CB)" evidence="13">
    <location>
        <begin position="1"/>
        <end position="85"/>
    </location>
</feature>
<dbReference type="AlphaFoldDB" id="A0A2I1K0K9"/>
<dbReference type="InterPro" id="IPR002104">
    <property type="entry name" value="Integrase_catalytic"/>
</dbReference>
<keyword evidence="8 10" id="KW-0233">DNA recombination</keyword>
<dbReference type="NCBIfam" id="NF001399">
    <property type="entry name" value="PRK00283.1"/>
    <property type="match status" value="1"/>
</dbReference>
<feature type="active site" evidence="10">
    <location>
        <position position="267"/>
    </location>
</feature>
<dbReference type="PROSITE" id="PS51900">
    <property type="entry name" value="CB"/>
    <property type="match status" value="1"/>
</dbReference>
<evidence type="ECO:0000256" key="9">
    <source>
        <dbReference type="ARBA" id="ARBA00023306"/>
    </source>
</evidence>
<dbReference type="InterPro" id="IPR044068">
    <property type="entry name" value="CB"/>
</dbReference>
<evidence type="ECO:0000256" key="5">
    <source>
        <dbReference type="ARBA" id="ARBA00022829"/>
    </source>
</evidence>
<dbReference type="InterPro" id="IPR050090">
    <property type="entry name" value="Tyrosine_recombinase_XerCD"/>
</dbReference>
<dbReference type="GO" id="GO:0006313">
    <property type="term" value="P:DNA transposition"/>
    <property type="evidence" value="ECO:0007669"/>
    <property type="project" value="UniProtKB-UniRule"/>
</dbReference>
<name>A0A2I1K0K9_9LACT</name>
<dbReference type="Pfam" id="PF02899">
    <property type="entry name" value="Phage_int_SAM_1"/>
    <property type="match status" value="1"/>
</dbReference>